<comment type="caution">
    <text evidence="1">The sequence shown here is derived from an EMBL/GenBank/DDBJ whole genome shotgun (WGS) entry which is preliminary data.</text>
</comment>
<gene>
    <name evidence="1" type="ORF">Pint_20296</name>
</gene>
<proteinExistence type="predicted"/>
<protein>
    <submittedName>
        <fullName evidence="1">Uncharacterized protein</fullName>
    </submittedName>
</protein>
<sequence>MLRGDENAKSPGPRKEGSVGSVTESLKELFIPNNYSEAKIKVIGVGGGGSNAVNRMIKSSMKGVEFWTVNTDVQALKMSPVIAENRLQIGEELTGGLGAGGNPDVGIMLPMRAKLQLRQLMVQTWFL</sequence>
<organism evidence="1 2">
    <name type="scientific">Pistacia integerrima</name>
    <dbReference type="NCBI Taxonomy" id="434235"/>
    <lineage>
        <taxon>Eukaryota</taxon>
        <taxon>Viridiplantae</taxon>
        <taxon>Streptophyta</taxon>
        <taxon>Embryophyta</taxon>
        <taxon>Tracheophyta</taxon>
        <taxon>Spermatophyta</taxon>
        <taxon>Magnoliopsida</taxon>
        <taxon>eudicotyledons</taxon>
        <taxon>Gunneridae</taxon>
        <taxon>Pentapetalae</taxon>
        <taxon>rosids</taxon>
        <taxon>malvids</taxon>
        <taxon>Sapindales</taxon>
        <taxon>Anacardiaceae</taxon>
        <taxon>Pistacia</taxon>
    </lineage>
</organism>
<name>A0ACC0XBF4_9ROSI</name>
<dbReference type="Proteomes" id="UP001163603">
    <property type="component" value="Chromosome 13"/>
</dbReference>
<accession>A0ACC0XBF4</accession>
<dbReference type="EMBL" id="CM047748">
    <property type="protein sequence ID" value="KAJ0014534.1"/>
    <property type="molecule type" value="Genomic_DNA"/>
</dbReference>
<reference evidence="2" key="1">
    <citation type="journal article" date="2023" name="G3 (Bethesda)">
        <title>Genome assembly and association tests identify interacting loci associated with vigor, precocity, and sex in interspecific pistachio rootstocks.</title>
        <authorList>
            <person name="Palmer W."/>
            <person name="Jacygrad E."/>
            <person name="Sagayaradj S."/>
            <person name="Cavanaugh K."/>
            <person name="Han R."/>
            <person name="Bertier L."/>
            <person name="Beede B."/>
            <person name="Kafkas S."/>
            <person name="Golino D."/>
            <person name="Preece J."/>
            <person name="Michelmore R."/>
        </authorList>
    </citation>
    <scope>NUCLEOTIDE SEQUENCE [LARGE SCALE GENOMIC DNA]</scope>
</reference>
<evidence type="ECO:0000313" key="1">
    <source>
        <dbReference type="EMBL" id="KAJ0014534.1"/>
    </source>
</evidence>
<keyword evidence="2" id="KW-1185">Reference proteome</keyword>
<evidence type="ECO:0000313" key="2">
    <source>
        <dbReference type="Proteomes" id="UP001163603"/>
    </source>
</evidence>